<dbReference type="Proteomes" id="UP001610563">
    <property type="component" value="Unassembled WGS sequence"/>
</dbReference>
<dbReference type="EMBL" id="JBFTWV010000134">
    <property type="protein sequence ID" value="KAL2785769.1"/>
    <property type="molecule type" value="Genomic_DNA"/>
</dbReference>
<protein>
    <submittedName>
        <fullName evidence="1">Uncharacterized protein</fullName>
    </submittedName>
</protein>
<name>A0ABR4FR81_9EURO</name>
<gene>
    <name evidence="1" type="ORF">BJX66DRAFT_314153</name>
</gene>
<reference evidence="1 2" key="1">
    <citation type="submission" date="2024-07" db="EMBL/GenBank/DDBJ databases">
        <title>Section-level genome sequencing and comparative genomics of Aspergillus sections Usti and Cavernicolus.</title>
        <authorList>
            <consortium name="Lawrence Berkeley National Laboratory"/>
            <person name="Nybo J.L."/>
            <person name="Vesth T.C."/>
            <person name="Theobald S."/>
            <person name="Frisvad J.C."/>
            <person name="Larsen T.O."/>
            <person name="Kjaerboelling I."/>
            <person name="Rothschild-Mancinelli K."/>
            <person name="Lyhne E.K."/>
            <person name="Kogle M.E."/>
            <person name="Barry K."/>
            <person name="Clum A."/>
            <person name="Na H."/>
            <person name="Ledsgaard L."/>
            <person name="Lin J."/>
            <person name="Lipzen A."/>
            <person name="Kuo A."/>
            <person name="Riley R."/>
            <person name="Mondo S."/>
            <person name="Labutti K."/>
            <person name="Haridas S."/>
            <person name="Pangalinan J."/>
            <person name="Salamov A.A."/>
            <person name="Simmons B.A."/>
            <person name="Magnuson J.K."/>
            <person name="Chen J."/>
            <person name="Drula E."/>
            <person name="Henrissat B."/>
            <person name="Wiebenga A."/>
            <person name="Lubbers R.J."/>
            <person name="Gomes A.C."/>
            <person name="Makela M.R."/>
            <person name="Stajich J."/>
            <person name="Grigoriev I.V."/>
            <person name="Mortensen U.H."/>
            <person name="De Vries R.P."/>
            <person name="Baker S.E."/>
            <person name="Andersen M.R."/>
        </authorList>
    </citation>
    <scope>NUCLEOTIDE SEQUENCE [LARGE SCALE GENOMIC DNA]</scope>
    <source>
        <strain evidence="1 2">CBS 209.92</strain>
    </source>
</reference>
<feature type="non-terminal residue" evidence="1">
    <location>
        <position position="52"/>
    </location>
</feature>
<comment type="caution">
    <text evidence="1">The sequence shown here is derived from an EMBL/GenBank/DDBJ whole genome shotgun (WGS) entry which is preliminary data.</text>
</comment>
<proteinExistence type="predicted"/>
<evidence type="ECO:0000313" key="1">
    <source>
        <dbReference type="EMBL" id="KAL2785769.1"/>
    </source>
</evidence>
<keyword evidence="2" id="KW-1185">Reference proteome</keyword>
<accession>A0ABR4FR81</accession>
<organism evidence="1 2">
    <name type="scientific">Aspergillus keveii</name>
    <dbReference type="NCBI Taxonomy" id="714993"/>
    <lineage>
        <taxon>Eukaryota</taxon>
        <taxon>Fungi</taxon>
        <taxon>Dikarya</taxon>
        <taxon>Ascomycota</taxon>
        <taxon>Pezizomycotina</taxon>
        <taxon>Eurotiomycetes</taxon>
        <taxon>Eurotiomycetidae</taxon>
        <taxon>Eurotiales</taxon>
        <taxon>Aspergillaceae</taxon>
        <taxon>Aspergillus</taxon>
        <taxon>Aspergillus subgen. Nidulantes</taxon>
    </lineage>
</organism>
<sequence>MNPRRCVSAFPPFGNLGVGVLVVGAHVGLVRACLSCLGLEFGVDGHGARTII</sequence>
<evidence type="ECO:0000313" key="2">
    <source>
        <dbReference type="Proteomes" id="UP001610563"/>
    </source>
</evidence>